<reference evidence="2 3" key="1">
    <citation type="submission" date="2015-07" db="EMBL/GenBank/DDBJ databases">
        <title>Genome sequence of Ornatilinea apprima DSM 23815.</title>
        <authorList>
            <person name="Hemp J."/>
            <person name="Ward L.M."/>
            <person name="Pace L.A."/>
            <person name="Fischer W.W."/>
        </authorList>
    </citation>
    <scope>NUCLEOTIDE SEQUENCE [LARGE SCALE GENOMIC DNA]</scope>
    <source>
        <strain evidence="2 3">P3M-1</strain>
    </source>
</reference>
<protein>
    <recommendedName>
        <fullName evidence="4">ABC-2 type transporter domain-containing protein</fullName>
    </recommendedName>
</protein>
<evidence type="ECO:0008006" key="4">
    <source>
        <dbReference type="Google" id="ProtNLM"/>
    </source>
</evidence>
<dbReference type="EMBL" id="LGCL01000034">
    <property type="protein sequence ID" value="KPL73764.1"/>
    <property type="molecule type" value="Genomic_DNA"/>
</dbReference>
<evidence type="ECO:0000313" key="3">
    <source>
        <dbReference type="Proteomes" id="UP000050417"/>
    </source>
</evidence>
<feature type="transmembrane region" description="Helical" evidence="1">
    <location>
        <begin position="88"/>
        <end position="108"/>
    </location>
</feature>
<dbReference type="Proteomes" id="UP000050417">
    <property type="component" value="Unassembled WGS sequence"/>
</dbReference>
<evidence type="ECO:0000313" key="2">
    <source>
        <dbReference type="EMBL" id="KPL73764.1"/>
    </source>
</evidence>
<proteinExistence type="predicted"/>
<keyword evidence="1" id="KW-0812">Transmembrane</keyword>
<feature type="transmembrane region" description="Helical" evidence="1">
    <location>
        <begin position="20"/>
        <end position="40"/>
    </location>
</feature>
<feature type="transmembrane region" description="Helical" evidence="1">
    <location>
        <begin position="155"/>
        <end position="176"/>
    </location>
</feature>
<feature type="transmembrane region" description="Helical" evidence="1">
    <location>
        <begin position="196"/>
        <end position="216"/>
    </location>
</feature>
<organism evidence="2 3">
    <name type="scientific">Ornatilinea apprima</name>
    <dbReference type="NCBI Taxonomy" id="1134406"/>
    <lineage>
        <taxon>Bacteria</taxon>
        <taxon>Bacillati</taxon>
        <taxon>Chloroflexota</taxon>
        <taxon>Anaerolineae</taxon>
        <taxon>Anaerolineales</taxon>
        <taxon>Anaerolineaceae</taxon>
        <taxon>Ornatilinea</taxon>
    </lineage>
</organism>
<dbReference type="OrthoDB" id="9856168at2"/>
<feature type="transmembrane region" description="Helical" evidence="1">
    <location>
        <begin position="46"/>
        <end position="68"/>
    </location>
</feature>
<feature type="transmembrane region" description="Helical" evidence="1">
    <location>
        <begin position="128"/>
        <end position="148"/>
    </location>
</feature>
<sequence>MKSGNSTLMYRLKTLRPDQVIFPASMWGLFAVIVVILYGMDSAYQAARAFVGIVLPMIAGILSAYAVLEDPALELQFSMPRPAWRMLAERLGLIFAVTAVCALTYQVYLALIGLSLAPLGGAAGRQLAWLAPTLNLMGLGCLAGLAAAKPVPGAMAVGLVWFSQLIAYGWFLHHPVARYVYLYMGITHPELPELRASQLVISLLGMIFLTGAWALVRQQERYL</sequence>
<keyword evidence="1" id="KW-1133">Transmembrane helix</keyword>
<evidence type="ECO:0000256" key="1">
    <source>
        <dbReference type="SAM" id="Phobius"/>
    </source>
</evidence>
<keyword evidence="3" id="KW-1185">Reference proteome</keyword>
<dbReference type="RefSeq" id="WP_075063739.1">
    <property type="nucleotide sequence ID" value="NZ_LGCL01000034.1"/>
</dbReference>
<dbReference type="STRING" id="1134406.ADN00_14475"/>
<keyword evidence="1" id="KW-0472">Membrane</keyword>
<gene>
    <name evidence="2" type="ORF">ADN00_14475</name>
</gene>
<comment type="caution">
    <text evidence="2">The sequence shown here is derived from an EMBL/GenBank/DDBJ whole genome shotgun (WGS) entry which is preliminary data.</text>
</comment>
<dbReference type="AlphaFoldDB" id="A0A0P6WU38"/>
<name>A0A0P6WU38_9CHLR</name>
<accession>A0A0P6WU38</accession>